<dbReference type="HOGENOM" id="CLU_176304_1_0_5"/>
<protein>
    <submittedName>
        <fullName evidence="3">Uncharacterized protein</fullName>
    </submittedName>
</protein>
<feature type="signal peptide" evidence="2">
    <location>
        <begin position="1"/>
        <end position="27"/>
    </location>
</feature>
<dbReference type="OrthoDB" id="8141447at2"/>
<sequence>MRVPIGICATAALLAAALLLESPAAFAASFTPVADTAHTAHTADIAPSTDLSARRRADRSIRKHRRAFRASKRPAYSARPSYDRPGGMAPFFPFHHGYGLEPSW</sequence>
<evidence type="ECO:0000256" key="1">
    <source>
        <dbReference type="SAM" id="MobiDB-lite"/>
    </source>
</evidence>
<feature type="region of interest" description="Disordered" evidence="1">
    <location>
        <begin position="47"/>
        <end position="81"/>
    </location>
</feature>
<feature type="compositionally biased region" description="Basic residues" evidence="1">
    <location>
        <begin position="61"/>
        <end position="72"/>
    </location>
</feature>
<accession>Q07UT9</accession>
<feature type="chain" id="PRO_5004166093" evidence="2">
    <location>
        <begin position="28"/>
        <end position="104"/>
    </location>
</feature>
<organism evidence="3">
    <name type="scientific">Rhodopseudomonas palustris (strain BisA53)</name>
    <dbReference type="NCBI Taxonomy" id="316055"/>
    <lineage>
        <taxon>Bacteria</taxon>
        <taxon>Pseudomonadati</taxon>
        <taxon>Pseudomonadota</taxon>
        <taxon>Alphaproteobacteria</taxon>
        <taxon>Hyphomicrobiales</taxon>
        <taxon>Nitrobacteraceae</taxon>
        <taxon>Rhodopseudomonas</taxon>
    </lineage>
</organism>
<reference evidence="3" key="1">
    <citation type="submission" date="2006-09" db="EMBL/GenBank/DDBJ databases">
        <title>Complete sequence of Rhodopseudomonas palustris BisA53.</title>
        <authorList>
            <consortium name="US DOE Joint Genome Institute"/>
            <person name="Copeland A."/>
            <person name="Lucas S."/>
            <person name="Lapidus A."/>
            <person name="Barry K."/>
            <person name="Detter J.C."/>
            <person name="Glavina del Rio T."/>
            <person name="Hammon N."/>
            <person name="Israni S."/>
            <person name="Dalin E."/>
            <person name="Tice H."/>
            <person name="Pitluck S."/>
            <person name="Chain P."/>
            <person name="Malfatti S."/>
            <person name="Shin M."/>
            <person name="Vergez L."/>
            <person name="Schmutz J."/>
            <person name="Larimer F."/>
            <person name="Land M."/>
            <person name="Hauser L."/>
            <person name="Pelletier D.A."/>
            <person name="Kyrpides N."/>
            <person name="Kim E."/>
            <person name="Harwood C.S."/>
            <person name="Oda Y."/>
            <person name="Richardson P."/>
        </authorList>
    </citation>
    <scope>NUCLEOTIDE SEQUENCE [LARGE SCALE GENOMIC DNA]</scope>
    <source>
        <strain evidence="3">BisA53</strain>
    </source>
</reference>
<name>Q07UT9_RHOP5</name>
<dbReference type="KEGG" id="rpe:RPE_0336"/>
<keyword evidence="2" id="KW-0732">Signal</keyword>
<proteinExistence type="predicted"/>
<dbReference type="AlphaFoldDB" id="Q07UT9"/>
<evidence type="ECO:0000313" key="3">
    <source>
        <dbReference type="EMBL" id="ABJ04295.1"/>
    </source>
</evidence>
<evidence type="ECO:0000256" key="2">
    <source>
        <dbReference type="SAM" id="SignalP"/>
    </source>
</evidence>
<gene>
    <name evidence="3" type="ordered locus">RPE_0336</name>
</gene>
<dbReference type="EMBL" id="CP000463">
    <property type="protein sequence ID" value="ABJ04295.1"/>
    <property type="molecule type" value="Genomic_DNA"/>
</dbReference>